<dbReference type="Gene3D" id="1.10.10.10">
    <property type="entry name" value="Winged helix-like DNA-binding domain superfamily/Winged helix DNA-binding domain"/>
    <property type="match status" value="1"/>
</dbReference>
<evidence type="ECO:0000256" key="11">
    <source>
        <dbReference type="ARBA" id="ARBA00023125"/>
    </source>
</evidence>
<evidence type="ECO:0000313" key="17">
    <source>
        <dbReference type="Proteomes" id="UP000603545"/>
    </source>
</evidence>
<accession>A0A8J6N922</accession>
<comment type="caution">
    <text evidence="16">The sequence shown here is derived from an EMBL/GenBank/DDBJ whole genome shotgun (WGS) entry which is preliminary data.</text>
</comment>
<dbReference type="SUPFAM" id="SSF50037">
    <property type="entry name" value="C-terminal domain of transcriptional repressors"/>
    <property type="match status" value="1"/>
</dbReference>
<feature type="domain" description="Ferrous iron transporter FeoA-like" evidence="15">
    <location>
        <begin position="152"/>
        <end position="223"/>
    </location>
</feature>
<evidence type="ECO:0000313" key="16">
    <source>
        <dbReference type="EMBL" id="MBC8200170.1"/>
    </source>
</evidence>
<evidence type="ECO:0000256" key="2">
    <source>
        <dbReference type="ARBA" id="ARBA00007957"/>
    </source>
</evidence>
<evidence type="ECO:0000256" key="13">
    <source>
        <dbReference type="PIRSR" id="PIRSR602481-1"/>
    </source>
</evidence>
<comment type="subcellular location">
    <subcellularLocation>
        <location evidence="1">Cytoplasm</location>
    </subcellularLocation>
</comment>
<evidence type="ECO:0000256" key="7">
    <source>
        <dbReference type="ARBA" id="ARBA00022723"/>
    </source>
</evidence>
<feature type="binding site" evidence="14">
    <location>
        <position position="133"/>
    </location>
    <ligand>
        <name>Fe cation</name>
        <dbReference type="ChEBI" id="CHEBI:24875"/>
    </ligand>
</feature>
<evidence type="ECO:0000256" key="12">
    <source>
        <dbReference type="ARBA" id="ARBA00023163"/>
    </source>
</evidence>
<dbReference type="InterPro" id="IPR036390">
    <property type="entry name" value="WH_DNA-bd_sf"/>
</dbReference>
<dbReference type="SUPFAM" id="SSF46785">
    <property type="entry name" value="Winged helix' DNA-binding domain"/>
    <property type="match status" value="1"/>
</dbReference>
<dbReference type="GO" id="GO:0008270">
    <property type="term" value="F:zinc ion binding"/>
    <property type="evidence" value="ECO:0007669"/>
    <property type="project" value="TreeGrafter"/>
</dbReference>
<dbReference type="Gene3D" id="3.30.1490.190">
    <property type="match status" value="1"/>
</dbReference>
<gene>
    <name evidence="16" type="ORF">H8E80_09060</name>
</gene>
<dbReference type="InterPro" id="IPR043135">
    <property type="entry name" value="Fur_C"/>
</dbReference>
<keyword evidence="5" id="KW-0963">Cytoplasm</keyword>
<comment type="similarity">
    <text evidence="2">Belongs to the Fur family.</text>
</comment>
<feature type="binding site" evidence="13">
    <location>
        <position position="101"/>
    </location>
    <ligand>
        <name>Zn(2+)</name>
        <dbReference type="ChEBI" id="CHEBI:29105"/>
    </ligand>
</feature>
<dbReference type="Gene3D" id="2.30.30.90">
    <property type="match status" value="1"/>
</dbReference>
<comment type="subunit">
    <text evidence="3">Homodimer.</text>
</comment>
<feature type="binding site" evidence="13">
    <location>
        <position position="141"/>
    </location>
    <ligand>
        <name>Zn(2+)</name>
        <dbReference type="ChEBI" id="CHEBI:29105"/>
    </ligand>
</feature>
<feature type="binding site" evidence="14">
    <location>
        <position position="95"/>
    </location>
    <ligand>
        <name>Fe cation</name>
        <dbReference type="ChEBI" id="CHEBI:24875"/>
    </ligand>
</feature>
<keyword evidence="12" id="KW-0804">Transcription</keyword>
<dbReference type="PANTHER" id="PTHR33202">
    <property type="entry name" value="ZINC UPTAKE REGULATION PROTEIN"/>
    <property type="match status" value="1"/>
</dbReference>
<dbReference type="GO" id="GO:0045892">
    <property type="term" value="P:negative regulation of DNA-templated transcription"/>
    <property type="evidence" value="ECO:0007669"/>
    <property type="project" value="TreeGrafter"/>
</dbReference>
<reference evidence="16 17" key="1">
    <citation type="submission" date="2020-08" db="EMBL/GenBank/DDBJ databases">
        <title>Bridging the membrane lipid divide: bacteria of the FCB group superphylum have the potential to synthesize archaeal ether lipids.</title>
        <authorList>
            <person name="Villanueva L."/>
            <person name="Von Meijenfeldt F.A.B."/>
            <person name="Westbye A.B."/>
            <person name="Yadav S."/>
            <person name="Hopmans E.C."/>
            <person name="Dutilh B.E."/>
            <person name="Sinninghe Damste J.S."/>
        </authorList>
    </citation>
    <scope>NUCLEOTIDE SEQUENCE [LARGE SCALE GENOMIC DNA]</scope>
    <source>
        <strain evidence="16">NIOZ-UU82</strain>
    </source>
</reference>
<dbReference type="GO" id="GO:0000976">
    <property type="term" value="F:transcription cis-regulatory region binding"/>
    <property type="evidence" value="ECO:0007669"/>
    <property type="project" value="TreeGrafter"/>
</dbReference>
<dbReference type="Pfam" id="PF04023">
    <property type="entry name" value="FeoA"/>
    <property type="match status" value="1"/>
</dbReference>
<dbReference type="InterPro" id="IPR008988">
    <property type="entry name" value="Transcriptional_repressor_C"/>
</dbReference>
<dbReference type="GO" id="GO:1900376">
    <property type="term" value="P:regulation of secondary metabolite biosynthetic process"/>
    <property type="evidence" value="ECO:0007669"/>
    <property type="project" value="TreeGrafter"/>
</dbReference>
<dbReference type="EMBL" id="JACNLL010000081">
    <property type="protein sequence ID" value="MBC8200170.1"/>
    <property type="molecule type" value="Genomic_DNA"/>
</dbReference>
<dbReference type="Proteomes" id="UP000603545">
    <property type="component" value="Unassembled WGS sequence"/>
</dbReference>
<keyword evidence="8 13" id="KW-0862">Zinc</keyword>
<evidence type="ECO:0000256" key="4">
    <source>
        <dbReference type="ARBA" id="ARBA00020910"/>
    </source>
</evidence>
<keyword evidence="11" id="KW-0238">DNA-binding</keyword>
<evidence type="ECO:0000256" key="10">
    <source>
        <dbReference type="ARBA" id="ARBA00023015"/>
    </source>
</evidence>
<evidence type="ECO:0000256" key="9">
    <source>
        <dbReference type="ARBA" id="ARBA00023004"/>
    </source>
</evidence>
<evidence type="ECO:0000259" key="15">
    <source>
        <dbReference type="SMART" id="SM00899"/>
    </source>
</evidence>
<dbReference type="InterPro" id="IPR036388">
    <property type="entry name" value="WH-like_DNA-bd_sf"/>
</dbReference>
<dbReference type="InterPro" id="IPR038157">
    <property type="entry name" value="FeoA_core_dom"/>
</dbReference>
<dbReference type="GO" id="GO:0003700">
    <property type="term" value="F:DNA-binding transcription factor activity"/>
    <property type="evidence" value="ECO:0007669"/>
    <property type="project" value="InterPro"/>
</dbReference>
<evidence type="ECO:0000256" key="3">
    <source>
        <dbReference type="ARBA" id="ARBA00011738"/>
    </source>
</evidence>
<evidence type="ECO:0000256" key="5">
    <source>
        <dbReference type="ARBA" id="ARBA00022490"/>
    </source>
</evidence>
<comment type="cofactor">
    <cofactor evidence="14">
        <name>Mn(2+)</name>
        <dbReference type="ChEBI" id="CHEBI:29035"/>
    </cofactor>
    <cofactor evidence="14">
        <name>Fe(2+)</name>
        <dbReference type="ChEBI" id="CHEBI:29033"/>
    </cofactor>
    <text evidence="14">Binds 1 Mn(2+) or Fe(2+) ion per subunit.</text>
</comment>
<evidence type="ECO:0000256" key="14">
    <source>
        <dbReference type="PIRSR" id="PIRSR602481-2"/>
    </source>
</evidence>
<dbReference type="GO" id="GO:0005829">
    <property type="term" value="C:cytosol"/>
    <property type="evidence" value="ECO:0007669"/>
    <property type="project" value="TreeGrafter"/>
</dbReference>
<sequence length="224" mass="26291">MKQIHNQEKQQFKKLFKQELIDNFEERFKILEVFLKTERHIAVGELVQILEDKGFHFEPDFVRDTLKLMCRFGFAQVNRFDNGLVRYEHRHLCQHHDHMICTKCRRIIEFHNDRIELLQVQIADDYDFHILQHKMEIYGICSQCLKERKQIIPLAMAKQGEQLVIKDFTGGSGARMRLLSIGLKIGDTIDVITNIGKGQVVIAIDCKRYVLGRGLSQKILCRPV</sequence>
<protein>
    <recommendedName>
        <fullName evidence="4">Ferric uptake regulation protein</fullName>
    </recommendedName>
</protein>
<evidence type="ECO:0000256" key="1">
    <source>
        <dbReference type="ARBA" id="ARBA00004496"/>
    </source>
</evidence>
<name>A0A8J6N922_9BACT</name>
<feature type="binding site" evidence="13">
    <location>
        <position position="144"/>
    </location>
    <ligand>
        <name>Zn(2+)</name>
        <dbReference type="ChEBI" id="CHEBI:29105"/>
    </ligand>
</feature>
<organism evidence="16 17">
    <name type="scientific">Candidatus Desulfaltia bathyphila</name>
    <dbReference type="NCBI Taxonomy" id="2841697"/>
    <lineage>
        <taxon>Bacteria</taxon>
        <taxon>Pseudomonadati</taxon>
        <taxon>Thermodesulfobacteriota</taxon>
        <taxon>Desulfobacteria</taxon>
        <taxon>Desulfobacterales</taxon>
        <taxon>Desulfobacterales incertae sedis</taxon>
        <taxon>Candidatus Desulfaltia</taxon>
    </lineage>
</organism>
<evidence type="ECO:0000256" key="6">
    <source>
        <dbReference type="ARBA" id="ARBA00022491"/>
    </source>
</evidence>
<evidence type="ECO:0000256" key="8">
    <source>
        <dbReference type="ARBA" id="ARBA00022833"/>
    </source>
</evidence>
<feature type="binding site" evidence="14">
    <location>
        <position position="97"/>
    </location>
    <ligand>
        <name>Fe cation</name>
        <dbReference type="ChEBI" id="CHEBI:24875"/>
    </ligand>
</feature>
<comment type="cofactor">
    <cofactor evidence="13">
        <name>Zn(2+)</name>
        <dbReference type="ChEBI" id="CHEBI:29105"/>
    </cofactor>
    <text evidence="13">Binds 1 zinc ion per subunit.</text>
</comment>
<feature type="binding site" evidence="13">
    <location>
        <position position="104"/>
    </location>
    <ligand>
        <name>Zn(2+)</name>
        <dbReference type="ChEBI" id="CHEBI:29105"/>
    </ligand>
</feature>
<dbReference type="InterPro" id="IPR002481">
    <property type="entry name" value="FUR"/>
</dbReference>
<dbReference type="AlphaFoldDB" id="A0A8J6N922"/>
<keyword evidence="6" id="KW-0678">Repressor</keyword>
<dbReference type="SMART" id="SM00899">
    <property type="entry name" value="FeoA"/>
    <property type="match status" value="1"/>
</dbReference>
<dbReference type="Pfam" id="PF01475">
    <property type="entry name" value="FUR"/>
    <property type="match status" value="1"/>
</dbReference>
<dbReference type="PANTHER" id="PTHR33202:SF2">
    <property type="entry name" value="FERRIC UPTAKE REGULATION PROTEIN"/>
    <property type="match status" value="1"/>
</dbReference>
<keyword evidence="10" id="KW-0805">Transcription regulation</keyword>
<proteinExistence type="inferred from homology"/>
<keyword evidence="9 14" id="KW-0408">Iron</keyword>
<dbReference type="InterPro" id="IPR007167">
    <property type="entry name" value="Fe-transptr_FeoA-like"/>
</dbReference>
<keyword evidence="7 13" id="KW-0479">Metal-binding</keyword>
<dbReference type="CDD" id="cd07153">
    <property type="entry name" value="Fur_like"/>
    <property type="match status" value="1"/>
</dbReference>
<feature type="binding site" evidence="14">
    <location>
        <position position="116"/>
    </location>
    <ligand>
        <name>Fe cation</name>
        <dbReference type="ChEBI" id="CHEBI:24875"/>
    </ligand>
</feature>